<dbReference type="OrthoDB" id="8480367at2"/>
<dbReference type="GeneID" id="61167870"/>
<evidence type="ECO:0000313" key="4">
    <source>
        <dbReference type="Proteomes" id="UP000255284"/>
    </source>
</evidence>
<evidence type="ECO:0000313" key="3">
    <source>
        <dbReference type="EMBL" id="STO17488.1"/>
    </source>
</evidence>
<sequence length="252" mass="27129">MGLFSRKNQAKDSTDLTATPKSEGATDAQTETGKSAAVKSAESSGKVKAETSEAAKQPKGLPNGPLDLSQISDDKMAEYADFGAFLVPKIAGLAIQPESPLDEKSFGSLTMQFGKAAVELLAVAAPKSQRLWEDLRKEVRGDTAKQGNTCEERHGSFGEELLVQLAVQASNGQRGHVQMRYCGVDGPNWFVRLVFNGAVSKDDSDMQMLEKAVKALVVVRGARPMTPRSIIPVVLPDELTQQLAQIQQEQQA</sequence>
<dbReference type="EMBL" id="JABCUV010000001">
    <property type="protein sequence ID" value="NMW92175.1"/>
    <property type="molecule type" value="Genomic_DNA"/>
</dbReference>
<comment type="caution">
    <text evidence="2">The sequence shown here is derived from an EMBL/GenBank/DDBJ whole genome shotgun (WGS) entry which is preliminary data.</text>
</comment>
<feature type="region of interest" description="Disordered" evidence="1">
    <location>
        <begin position="1"/>
        <end position="67"/>
    </location>
</feature>
<dbReference type="Pfam" id="PF12502">
    <property type="entry name" value="DUF3710"/>
    <property type="match status" value="1"/>
</dbReference>
<evidence type="ECO:0000313" key="5">
    <source>
        <dbReference type="Proteomes" id="UP000582487"/>
    </source>
</evidence>
<dbReference type="InterPro" id="IPR022183">
    <property type="entry name" value="DUF3710"/>
</dbReference>
<evidence type="ECO:0000313" key="2">
    <source>
        <dbReference type="EMBL" id="NMW92175.1"/>
    </source>
</evidence>
<dbReference type="AlphaFoldDB" id="A0A2J9KQY9"/>
<dbReference type="Proteomes" id="UP000582487">
    <property type="component" value="Unassembled WGS sequence"/>
</dbReference>
<reference evidence="2 5" key="2">
    <citation type="submission" date="2020-04" db="EMBL/GenBank/DDBJ databases">
        <title>Antimicrobial susceptibility and clonality of vaginal-derived multi-drug resistant Mobiluncus isolates in China.</title>
        <authorList>
            <person name="Zhang X."/>
        </authorList>
    </citation>
    <scope>NUCLEOTIDE SEQUENCE [LARGE SCALE GENOMIC DNA]</scope>
    <source>
        <strain evidence="2 5">7</strain>
    </source>
</reference>
<dbReference type="RefSeq" id="WP_004012468.1">
    <property type="nucleotide sequence ID" value="NZ_CAMPUA010000007.1"/>
</dbReference>
<protein>
    <submittedName>
        <fullName evidence="2">DUF3710 domain-containing protein</fullName>
    </submittedName>
    <submittedName>
        <fullName evidence="3">Protein of uncharacterized function (DUF3710)</fullName>
    </submittedName>
</protein>
<dbReference type="EMBL" id="UGGQ01000006">
    <property type="protein sequence ID" value="STO17488.1"/>
    <property type="molecule type" value="Genomic_DNA"/>
</dbReference>
<evidence type="ECO:0000256" key="1">
    <source>
        <dbReference type="SAM" id="MobiDB-lite"/>
    </source>
</evidence>
<name>A0A2J9KQY9_9ACTO</name>
<dbReference type="Proteomes" id="UP000255284">
    <property type="component" value="Unassembled WGS sequence"/>
</dbReference>
<accession>A0A2J9KQY9</accession>
<organism evidence="2 5">
    <name type="scientific">Mobiluncus mulieris</name>
    <dbReference type="NCBI Taxonomy" id="2052"/>
    <lineage>
        <taxon>Bacteria</taxon>
        <taxon>Bacillati</taxon>
        <taxon>Actinomycetota</taxon>
        <taxon>Actinomycetes</taxon>
        <taxon>Actinomycetales</taxon>
        <taxon>Actinomycetaceae</taxon>
        <taxon>Mobiluncus</taxon>
    </lineage>
</organism>
<proteinExistence type="predicted"/>
<reference evidence="3 4" key="1">
    <citation type="submission" date="2018-06" db="EMBL/GenBank/DDBJ databases">
        <authorList>
            <consortium name="Pathogen Informatics"/>
            <person name="Doyle S."/>
        </authorList>
    </citation>
    <scope>NUCLEOTIDE SEQUENCE [LARGE SCALE GENOMIC DNA]</scope>
    <source>
        <strain evidence="3 4">NCTC11819</strain>
    </source>
</reference>
<gene>
    <name evidence="2" type="ORF">HHJ74_00360</name>
    <name evidence="3" type="ORF">NCTC11819_02082</name>
</gene>